<dbReference type="InterPro" id="IPR036915">
    <property type="entry name" value="Cyclin-like_sf"/>
</dbReference>
<comment type="caution">
    <text evidence="8">The sequence shown here is derived from an EMBL/GenBank/DDBJ whole genome shotgun (WGS) entry which is preliminary data.</text>
</comment>
<protein>
    <recommendedName>
        <fullName evidence="4">B-like cyclin</fullName>
    </recommendedName>
</protein>
<feature type="transmembrane region" description="Helical" evidence="6">
    <location>
        <begin position="12"/>
        <end position="35"/>
    </location>
</feature>
<comment type="subunit">
    <text evidence="1">Interacts with the CDC2 protein kinase to form a serine/threonine kinase holoenzyme complex also known as maturation promoting factor (MPF). The cyclin subunit imparts substrate specificity to the complex.</text>
</comment>
<reference evidence="8 9" key="1">
    <citation type="journal article" date="2020" name="bioRxiv">
        <title>Sequence and annotation of 42 cannabis genomes reveals extensive copy number variation in cannabinoid synthesis and pathogen resistance genes.</title>
        <authorList>
            <person name="Mckernan K.J."/>
            <person name="Helbert Y."/>
            <person name="Kane L.T."/>
            <person name="Ebling H."/>
            <person name="Zhang L."/>
            <person name="Liu B."/>
            <person name="Eaton Z."/>
            <person name="Mclaughlin S."/>
            <person name="Kingan S."/>
            <person name="Baybayan P."/>
            <person name="Concepcion G."/>
            <person name="Jordan M."/>
            <person name="Riva A."/>
            <person name="Barbazuk W."/>
            <person name="Harkins T."/>
        </authorList>
    </citation>
    <scope>NUCLEOTIDE SEQUENCE [LARGE SCALE GENOMIC DNA]</scope>
    <source>
        <strain evidence="9">cv. Jamaican Lion 4</strain>
        <tissue evidence="8">Leaf</tissue>
    </source>
</reference>
<dbReference type="InterPro" id="IPR043198">
    <property type="entry name" value="Cyclin/Ssn8"/>
</dbReference>
<feature type="compositionally biased region" description="Polar residues" evidence="5">
    <location>
        <begin position="96"/>
        <end position="105"/>
    </location>
</feature>
<feature type="domain" description="Cyclin N-terminal" evidence="7">
    <location>
        <begin position="307"/>
        <end position="381"/>
    </location>
</feature>
<dbReference type="SUPFAM" id="SSF47954">
    <property type="entry name" value="Cyclin-like"/>
    <property type="match status" value="2"/>
</dbReference>
<name>A0A7J6F5N8_CANSA</name>
<evidence type="ECO:0000313" key="9">
    <source>
        <dbReference type="Proteomes" id="UP000525078"/>
    </source>
</evidence>
<accession>A0A7J6F5N8</accession>
<evidence type="ECO:0000259" key="7">
    <source>
        <dbReference type="Pfam" id="PF00134"/>
    </source>
</evidence>
<feature type="compositionally biased region" description="Polar residues" evidence="5">
    <location>
        <begin position="139"/>
        <end position="148"/>
    </location>
</feature>
<dbReference type="PANTHER" id="PTHR10026">
    <property type="entry name" value="CYCLIN"/>
    <property type="match status" value="1"/>
</dbReference>
<evidence type="ECO:0000256" key="6">
    <source>
        <dbReference type="SAM" id="Phobius"/>
    </source>
</evidence>
<sequence length="546" mass="63420">GLVRPLTSKFIYIFLTFLSPIFPYASITSLVYSSYLQIDPTNYRSLTSSFSQGIMSFMRNFRPQWGTIDDEYWSSFSRNNFSNNTINSRSRSRNNGYTRSFNNPHDVTGRHNRDIFNYSNYVKPDHSQGPSSKRRKFSDSTWVDNSSGRPHLPPNAYDCAPSTCFDSVHPARFNSEVTPSTSCKRDRSKLDEDEELVFMSRDDIDRHSPSRKDGIDAMRETHLRYSYCAFIQNLGLRLELMSSLMDLLIKLFKESVFYCLSGHKLLLVLLWYCATDFLFGDRMLPMIDFGKNIEKKGNKQVNDLLNGNKQLIATAAVFLAAKSEETARPLNNVLRASCELFHKQDMTFLSYLLPVDWFEQYRERVIEAETMILTTLNFELNVHHPYAPLTSVLNKLGLSQTVLVNLALNLISEGCYMFGYFHESFSVFYQVDLYKCSVRNRILTLDARVSRELPILDLWRRLIPWIYTRLACCPWRNINARLYETIPVLRSSLWLQFKPHHIAAGATYLAAKFLNMDLGTYRNIWQEFQATPAILQDVTRQLMELF</sequence>
<feature type="region of interest" description="Disordered" evidence="5">
    <location>
        <begin position="84"/>
        <end position="149"/>
    </location>
</feature>
<dbReference type="EMBL" id="JAATIP010000162">
    <property type="protein sequence ID" value="KAF4365030.1"/>
    <property type="molecule type" value="Genomic_DNA"/>
</dbReference>
<feature type="compositionally biased region" description="Low complexity" evidence="5">
    <location>
        <begin position="84"/>
        <end position="95"/>
    </location>
</feature>
<evidence type="ECO:0000256" key="5">
    <source>
        <dbReference type="SAM" id="MobiDB-lite"/>
    </source>
</evidence>
<dbReference type="Gene3D" id="1.10.472.10">
    <property type="entry name" value="Cyclin-like"/>
    <property type="match status" value="2"/>
</dbReference>
<keyword evidence="6" id="KW-0472">Membrane</keyword>
<keyword evidence="2" id="KW-0132">Cell division</keyword>
<keyword evidence="3" id="KW-0131">Cell cycle</keyword>
<dbReference type="GO" id="GO:0051301">
    <property type="term" value="P:cell division"/>
    <property type="evidence" value="ECO:0007669"/>
    <property type="project" value="UniProtKB-KW"/>
</dbReference>
<evidence type="ECO:0000313" key="8">
    <source>
        <dbReference type="EMBL" id="KAF4365030.1"/>
    </source>
</evidence>
<keyword evidence="6" id="KW-1133">Transmembrane helix</keyword>
<dbReference type="Pfam" id="PF00134">
    <property type="entry name" value="Cyclin_N"/>
    <property type="match status" value="1"/>
</dbReference>
<dbReference type="GO" id="GO:0006357">
    <property type="term" value="P:regulation of transcription by RNA polymerase II"/>
    <property type="evidence" value="ECO:0007669"/>
    <property type="project" value="InterPro"/>
</dbReference>
<dbReference type="Proteomes" id="UP000525078">
    <property type="component" value="Unassembled WGS sequence"/>
</dbReference>
<dbReference type="AlphaFoldDB" id="A0A7J6F5N8"/>
<evidence type="ECO:0000256" key="2">
    <source>
        <dbReference type="ARBA" id="ARBA00022618"/>
    </source>
</evidence>
<evidence type="ECO:0000256" key="3">
    <source>
        <dbReference type="ARBA" id="ARBA00023306"/>
    </source>
</evidence>
<feature type="non-terminal residue" evidence="8">
    <location>
        <position position="546"/>
    </location>
</feature>
<evidence type="ECO:0000256" key="4">
    <source>
        <dbReference type="ARBA" id="ARBA00032263"/>
    </source>
</evidence>
<proteinExistence type="predicted"/>
<dbReference type="GO" id="GO:0016538">
    <property type="term" value="F:cyclin-dependent protein serine/threonine kinase regulator activity"/>
    <property type="evidence" value="ECO:0007669"/>
    <property type="project" value="InterPro"/>
</dbReference>
<dbReference type="InterPro" id="IPR006671">
    <property type="entry name" value="Cyclin_N"/>
</dbReference>
<organism evidence="8 9">
    <name type="scientific">Cannabis sativa</name>
    <name type="common">Hemp</name>
    <name type="synonym">Marijuana</name>
    <dbReference type="NCBI Taxonomy" id="3483"/>
    <lineage>
        <taxon>Eukaryota</taxon>
        <taxon>Viridiplantae</taxon>
        <taxon>Streptophyta</taxon>
        <taxon>Embryophyta</taxon>
        <taxon>Tracheophyta</taxon>
        <taxon>Spermatophyta</taxon>
        <taxon>Magnoliopsida</taxon>
        <taxon>eudicotyledons</taxon>
        <taxon>Gunneridae</taxon>
        <taxon>Pentapetalae</taxon>
        <taxon>rosids</taxon>
        <taxon>fabids</taxon>
        <taxon>Rosales</taxon>
        <taxon>Cannabaceae</taxon>
        <taxon>Cannabis</taxon>
    </lineage>
</organism>
<evidence type="ECO:0000256" key="1">
    <source>
        <dbReference type="ARBA" id="ARBA00011177"/>
    </source>
</evidence>
<keyword evidence="6" id="KW-0812">Transmembrane</keyword>
<gene>
    <name evidence="8" type="ORF">F8388_001778</name>
</gene>